<dbReference type="PANTHER" id="PTHR11732">
    <property type="entry name" value="ALDO/KETO REDUCTASE"/>
    <property type="match status" value="1"/>
</dbReference>
<name>A0A3M0FXT8_9ACTN</name>
<dbReference type="Pfam" id="PF00248">
    <property type="entry name" value="Aldo_ket_red"/>
    <property type="match status" value="1"/>
</dbReference>
<evidence type="ECO:0000256" key="3">
    <source>
        <dbReference type="PIRSR" id="PIRSR000097-3"/>
    </source>
</evidence>
<keyword evidence="6" id="KW-1185">Reference proteome</keyword>
<protein>
    <submittedName>
        <fullName evidence="5">Aldo/keto reductase</fullName>
    </submittedName>
</protein>
<dbReference type="InterPro" id="IPR036812">
    <property type="entry name" value="NAD(P)_OxRdtase_dom_sf"/>
</dbReference>
<dbReference type="InterPro" id="IPR020471">
    <property type="entry name" value="AKR"/>
</dbReference>
<feature type="site" description="Lowers pKa of active site Tyr" evidence="3">
    <location>
        <position position="79"/>
    </location>
</feature>
<feature type="binding site" evidence="2">
    <location>
        <position position="112"/>
    </location>
    <ligand>
        <name>substrate</name>
    </ligand>
</feature>
<dbReference type="InterPro" id="IPR023210">
    <property type="entry name" value="NADP_OxRdtase_dom"/>
</dbReference>
<gene>
    <name evidence="5" type="ORF">EAX62_15645</name>
</gene>
<dbReference type="RefSeq" id="WP_121902713.1">
    <property type="nucleotide sequence ID" value="NZ_REFW01000006.1"/>
</dbReference>
<dbReference type="SUPFAM" id="SSF51430">
    <property type="entry name" value="NAD(P)-linked oxidoreductase"/>
    <property type="match status" value="1"/>
</dbReference>
<dbReference type="PRINTS" id="PR00069">
    <property type="entry name" value="ALDKETRDTASE"/>
</dbReference>
<dbReference type="Proteomes" id="UP000275256">
    <property type="component" value="Unassembled WGS sequence"/>
</dbReference>
<feature type="active site" description="Proton donor" evidence="1">
    <location>
        <position position="51"/>
    </location>
</feature>
<dbReference type="OrthoDB" id="9804790at2"/>
<evidence type="ECO:0000313" key="6">
    <source>
        <dbReference type="Proteomes" id="UP000275256"/>
    </source>
</evidence>
<evidence type="ECO:0000313" key="5">
    <source>
        <dbReference type="EMBL" id="RMB57511.1"/>
    </source>
</evidence>
<reference evidence="5 6" key="1">
    <citation type="submission" date="2018-10" db="EMBL/GenBank/DDBJ databases">
        <title>Tessaracoccus antarcticuss sp. nov., isolated from sediment.</title>
        <authorList>
            <person name="Zhou L.Y."/>
            <person name="Du Z.J."/>
        </authorList>
    </citation>
    <scope>NUCLEOTIDE SEQUENCE [LARGE SCALE GENOMIC DNA]</scope>
    <source>
        <strain evidence="5 6">JDX10</strain>
    </source>
</reference>
<feature type="domain" description="NADP-dependent oxidoreductase" evidence="4">
    <location>
        <begin position="15"/>
        <end position="293"/>
    </location>
</feature>
<proteinExistence type="predicted"/>
<sequence length="332" mass="37073">MWERTLRDGTRIPAIGIGTFGSDRYSASDVAAGVETALQVGYRLVDCAAIYGNEDAVGRTLTSAFSGGMARDEVFVMSKVWNDHHAPDRVRVSVEQSLTDLQLDHLDACFIHWPFPNTHGQHARVEDRDPDARPYVHPDFMRSWAALEDLVDEGLVRHAGLSNVTVPKLKLILPECRIQPSLAEMEHHPTLQQGELFQHLVDHDIQVVGYSPLGSPSRPERDRTEDDVADMDSPAVIEIAERRGISRAQVCVAWAINRGAVPIPFSVKEHQLRELYEATSVRLTPGEMNALRGSDRNNRLVKGHVFLWEGADSWLDLWDVDGTIPGWQGYAS</sequence>
<dbReference type="PROSITE" id="PS00798">
    <property type="entry name" value="ALDOKETO_REDUCTASE_1"/>
    <property type="match status" value="1"/>
</dbReference>
<dbReference type="GO" id="GO:0016491">
    <property type="term" value="F:oxidoreductase activity"/>
    <property type="evidence" value="ECO:0007669"/>
    <property type="project" value="InterPro"/>
</dbReference>
<evidence type="ECO:0000256" key="1">
    <source>
        <dbReference type="PIRSR" id="PIRSR000097-1"/>
    </source>
</evidence>
<dbReference type="Gene3D" id="3.20.20.100">
    <property type="entry name" value="NADP-dependent oxidoreductase domain"/>
    <property type="match status" value="1"/>
</dbReference>
<evidence type="ECO:0000256" key="2">
    <source>
        <dbReference type="PIRSR" id="PIRSR000097-2"/>
    </source>
</evidence>
<dbReference type="CDD" id="cd19071">
    <property type="entry name" value="AKR_AKR1-5-like"/>
    <property type="match status" value="1"/>
</dbReference>
<organism evidence="5 6">
    <name type="scientific">Tessaracoccus antarcticus</name>
    <dbReference type="NCBI Taxonomy" id="2479848"/>
    <lineage>
        <taxon>Bacteria</taxon>
        <taxon>Bacillati</taxon>
        <taxon>Actinomycetota</taxon>
        <taxon>Actinomycetes</taxon>
        <taxon>Propionibacteriales</taxon>
        <taxon>Propionibacteriaceae</taxon>
        <taxon>Tessaracoccus</taxon>
    </lineage>
</organism>
<dbReference type="InterPro" id="IPR018170">
    <property type="entry name" value="Aldo/ket_reductase_CS"/>
</dbReference>
<dbReference type="AlphaFoldDB" id="A0A3M0FXT8"/>
<evidence type="ECO:0000259" key="4">
    <source>
        <dbReference type="Pfam" id="PF00248"/>
    </source>
</evidence>
<dbReference type="EMBL" id="REFW01000006">
    <property type="protein sequence ID" value="RMB57511.1"/>
    <property type="molecule type" value="Genomic_DNA"/>
</dbReference>
<dbReference type="PIRSF" id="PIRSF000097">
    <property type="entry name" value="AKR"/>
    <property type="match status" value="1"/>
</dbReference>
<accession>A0A3M0FXT8</accession>
<comment type="caution">
    <text evidence="5">The sequence shown here is derived from an EMBL/GenBank/DDBJ whole genome shotgun (WGS) entry which is preliminary data.</text>
</comment>